<dbReference type="OrthoDB" id="5544992at2759"/>
<evidence type="ECO:0008006" key="3">
    <source>
        <dbReference type="Google" id="ProtNLM"/>
    </source>
</evidence>
<feature type="region of interest" description="Disordered" evidence="1">
    <location>
        <begin position="1"/>
        <end position="22"/>
    </location>
</feature>
<protein>
    <recommendedName>
        <fullName evidence="3">Retrotransposon gag domain-containing protein</fullName>
    </recommendedName>
</protein>
<feature type="compositionally biased region" description="Basic and acidic residues" evidence="1">
    <location>
        <begin position="1"/>
        <end position="14"/>
    </location>
</feature>
<proteinExistence type="predicted"/>
<dbReference type="RefSeq" id="XP_016510347.1">
    <property type="nucleotide sequence ID" value="XM_016654861.1"/>
</dbReference>
<dbReference type="AlphaFoldDB" id="A0A1S4DAA5"/>
<evidence type="ECO:0000313" key="2">
    <source>
        <dbReference type="RefSeq" id="XP_016510347.1"/>
    </source>
</evidence>
<dbReference type="Pfam" id="PF14223">
    <property type="entry name" value="Retrotran_gag_2"/>
    <property type="match status" value="1"/>
</dbReference>
<reference evidence="2" key="1">
    <citation type="submission" date="2025-08" db="UniProtKB">
        <authorList>
            <consortium name="RefSeq"/>
        </authorList>
    </citation>
    <scope>IDENTIFICATION</scope>
</reference>
<dbReference type="KEGG" id="nta:107827678"/>
<gene>
    <name evidence="2" type="primary">LOC107827678</name>
</gene>
<sequence length="332" mass="37323">MAGDKESAADKDTLDTSSPLYMHPSESADLGGVLRALSVKNKVSFITGKCHKPVIGHATFDQWERCDDMVTSWILNSLSKDLVDSLQYVSDAKELWQELEDRYDQTNGAKLYQLQKEINDLSQGTLDITGYYTKMKKLWEELNTLNAHAQCSCQCTCGGKANMHKAEKDRRLIQFLMGLNEVYTVVRGSILMMNPLPSIAQVFSILIQEEKQREVKPNNQQLVIESTSLNANGPENNNFRTNYNQHMNPSGNNSYGRGYMGNRPRPFCNFCKRGKKLAANVFDTTGNGTNMTDEGGNLQEQGRTMQQLSKEQYGQLLSILESFNNGNNRDSS</sequence>
<evidence type="ECO:0000256" key="1">
    <source>
        <dbReference type="SAM" id="MobiDB-lite"/>
    </source>
</evidence>
<dbReference type="PANTHER" id="PTHR37610:SF40">
    <property type="entry name" value="OS01G0909600 PROTEIN"/>
    <property type="match status" value="1"/>
</dbReference>
<name>A0A1S4DAA5_TOBAC</name>
<dbReference type="PaxDb" id="4097-A0A1S4DAA5"/>
<dbReference type="OMA" id="FITGKCH"/>
<organism evidence="2">
    <name type="scientific">Nicotiana tabacum</name>
    <name type="common">Common tobacco</name>
    <dbReference type="NCBI Taxonomy" id="4097"/>
    <lineage>
        <taxon>Eukaryota</taxon>
        <taxon>Viridiplantae</taxon>
        <taxon>Streptophyta</taxon>
        <taxon>Embryophyta</taxon>
        <taxon>Tracheophyta</taxon>
        <taxon>Spermatophyta</taxon>
        <taxon>Magnoliopsida</taxon>
        <taxon>eudicotyledons</taxon>
        <taxon>Gunneridae</taxon>
        <taxon>Pentapetalae</taxon>
        <taxon>asterids</taxon>
        <taxon>lamiids</taxon>
        <taxon>Solanales</taxon>
        <taxon>Solanaceae</taxon>
        <taxon>Nicotianoideae</taxon>
        <taxon>Nicotianeae</taxon>
        <taxon>Nicotiana</taxon>
    </lineage>
</organism>
<accession>A0A1S4DAA5</accession>
<dbReference type="PANTHER" id="PTHR37610">
    <property type="entry name" value="CCHC-TYPE DOMAIN-CONTAINING PROTEIN"/>
    <property type="match status" value="1"/>
</dbReference>